<reference evidence="3" key="1">
    <citation type="journal article" date="2019" name="Int. J. Syst. Evol. Microbiol.">
        <title>The Global Catalogue of Microorganisms (GCM) 10K type strain sequencing project: providing services to taxonomists for standard genome sequencing and annotation.</title>
        <authorList>
            <consortium name="The Broad Institute Genomics Platform"/>
            <consortium name="The Broad Institute Genome Sequencing Center for Infectious Disease"/>
            <person name="Wu L."/>
            <person name="Ma J."/>
        </authorList>
    </citation>
    <scope>NUCLEOTIDE SEQUENCE [LARGE SCALE GENOMIC DNA]</scope>
    <source>
        <strain evidence="3">CGMCC 1.15922</strain>
    </source>
</reference>
<organism evidence="2 3">
    <name type="scientific">Thalassotalea profundi</name>
    <dbReference type="NCBI Taxonomy" id="2036687"/>
    <lineage>
        <taxon>Bacteria</taxon>
        <taxon>Pseudomonadati</taxon>
        <taxon>Pseudomonadota</taxon>
        <taxon>Gammaproteobacteria</taxon>
        <taxon>Alteromonadales</taxon>
        <taxon>Colwelliaceae</taxon>
        <taxon>Thalassotalea</taxon>
    </lineage>
</organism>
<evidence type="ECO:0000259" key="1">
    <source>
        <dbReference type="Pfam" id="PF20275"/>
    </source>
</evidence>
<accession>A0ABQ3IH26</accession>
<evidence type="ECO:0000313" key="3">
    <source>
        <dbReference type="Proteomes" id="UP000626370"/>
    </source>
</evidence>
<dbReference type="EMBL" id="BNAH01000002">
    <property type="protein sequence ID" value="GHE80148.1"/>
    <property type="molecule type" value="Genomic_DNA"/>
</dbReference>
<dbReference type="Pfam" id="PF20275">
    <property type="entry name" value="CTD10"/>
    <property type="match status" value="1"/>
</dbReference>
<protein>
    <recommendedName>
        <fullName evidence="1">ABC-three component systems C-terminal domain-containing protein</fullName>
    </recommendedName>
</protein>
<dbReference type="InterPro" id="IPR046919">
    <property type="entry name" value="ABC-3C_CTD10"/>
</dbReference>
<sequence>MSKSRDYTDKTIKRLFGLARNKCSFPGCEKEMSDETSALHSNICHIEAAEEGGQRWNSNMTDKQRADYNNLILLCPPHHGVTNDESIYTVDVLQKMKKDHQLEMAKRIDIEKSFSKRPSLITEVINKISTVDIDELESLPVKNSFSIENKISYNNVVLNKPLLRSYGVYQGKINALYSELERAGSPKKQAVLKIIHHFYLQSQGEYLNGDNTLTNIRKNADKLIDAVCQKLHEAIDDSANNDLSITFEELEFGISIIVVDGFMRCKILEEPANDS</sequence>
<name>A0ABQ3IH26_9GAMM</name>
<proteinExistence type="predicted"/>
<evidence type="ECO:0000313" key="2">
    <source>
        <dbReference type="EMBL" id="GHE80148.1"/>
    </source>
</evidence>
<feature type="domain" description="ABC-three component systems C-terminal" evidence="1">
    <location>
        <begin position="121"/>
        <end position="269"/>
    </location>
</feature>
<dbReference type="RefSeq" id="WP_189376526.1">
    <property type="nucleotide sequence ID" value="NZ_BNAH01000002.1"/>
</dbReference>
<keyword evidence="3" id="KW-1185">Reference proteome</keyword>
<comment type="caution">
    <text evidence="2">The sequence shown here is derived from an EMBL/GenBank/DDBJ whole genome shotgun (WGS) entry which is preliminary data.</text>
</comment>
<dbReference type="Proteomes" id="UP000626370">
    <property type="component" value="Unassembled WGS sequence"/>
</dbReference>
<gene>
    <name evidence="2" type="ORF">GCM10011501_04970</name>
</gene>